<dbReference type="InterPro" id="IPR036282">
    <property type="entry name" value="Glutathione-S-Trfase_C_sf"/>
</dbReference>
<dbReference type="Gene3D" id="1.20.1050.10">
    <property type="match status" value="1"/>
</dbReference>
<dbReference type="PANTHER" id="PTHR12289:SF41">
    <property type="entry name" value="FAILED AXON CONNECTIONS-RELATED"/>
    <property type="match status" value="1"/>
</dbReference>
<evidence type="ECO:0000259" key="3">
    <source>
        <dbReference type="Pfam" id="PF17171"/>
    </source>
</evidence>
<dbReference type="SUPFAM" id="SSF47616">
    <property type="entry name" value="GST C-terminal domain-like"/>
    <property type="match status" value="1"/>
</dbReference>
<feature type="transmembrane region" description="Helical" evidence="2">
    <location>
        <begin position="60"/>
        <end position="78"/>
    </location>
</feature>
<protein>
    <recommendedName>
        <fullName evidence="7">Failed axon connections homolog</fullName>
    </recommendedName>
</protein>
<keyword evidence="2" id="KW-1133">Transmembrane helix</keyword>
<dbReference type="Pfam" id="PF17172">
    <property type="entry name" value="GST_N_4"/>
    <property type="match status" value="1"/>
</dbReference>
<dbReference type="SFLD" id="SFLDS00019">
    <property type="entry name" value="Glutathione_Transferase_(cytos"/>
    <property type="match status" value="1"/>
</dbReference>
<evidence type="ECO:0000256" key="1">
    <source>
        <dbReference type="ARBA" id="ARBA00006475"/>
    </source>
</evidence>
<dbReference type="AlphaFoldDB" id="A0AA36AXG5"/>
<evidence type="ECO:0000313" key="6">
    <source>
        <dbReference type="Proteomes" id="UP001162480"/>
    </source>
</evidence>
<dbReference type="InterPro" id="IPR012336">
    <property type="entry name" value="Thioredoxin-like_fold"/>
</dbReference>
<dbReference type="InterPro" id="IPR040079">
    <property type="entry name" value="Glutathione_S-Trfase"/>
</dbReference>
<sequence length="337" mass="38805">MDILIGIMQKKKNKGLNKHANSASHIQAMVTTRTALKGIEKMMRFGGPNCWNQSNSTSNWAVAIGVGVVTVSGLLYVLKRCKCKRKIDYPKDVIILHLIPRLKDTPNLSPFAVKLETYLRMTKLPYQVDYCFDMSPKHKTPWITYNGEVVSDSQFIIEYLNEKFNIDLSSHLTDEQRGVARAMRKMLEEDLLWALALSRWVYGYSDPSLRKVIPAPRFFVWRIKRMLEKYAYGQGMGRHTPSEVEHIAMGDLKALSDFLGKKKFLMGVNPCETDCAVFGMMSSFEKMPDGSFFTKVLKDKLFPNLDAYRERMKELYWPDWVIPGWEGPVMGLQPRRP</sequence>
<dbReference type="InterPro" id="IPR036249">
    <property type="entry name" value="Thioredoxin-like_sf"/>
</dbReference>
<evidence type="ECO:0000313" key="5">
    <source>
        <dbReference type="EMBL" id="CAI9724090.1"/>
    </source>
</evidence>
<dbReference type="PANTHER" id="PTHR12289">
    <property type="entry name" value="METAXIN RELATED"/>
    <property type="match status" value="1"/>
</dbReference>
<organism evidence="5 6">
    <name type="scientific">Octopus vulgaris</name>
    <name type="common">Common octopus</name>
    <dbReference type="NCBI Taxonomy" id="6645"/>
    <lineage>
        <taxon>Eukaryota</taxon>
        <taxon>Metazoa</taxon>
        <taxon>Spiralia</taxon>
        <taxon>Lophotrochozoa</taxon>
        <taxon>Mollusca</taxon>
        <taxon>Cephalopoda</taxon>
        <taxon>Coleoidea</taxon>
        <taxon>Octopodiformes</taxon>
        <taxon>Octopoda</taxon>
        <taxon>Incirrata</taxon>
        <taxon>Octopodidae</taxon>
        <taxon>Octopus</taxon>
    </lineage>
</organism>
<feature type="domain" description="Metaxin glutathione S-transferase" evidence="3">
    <location>
        <begin position="249"/>
        <end position="312"/>
    </location>
</feature>
<evidence type="ECO:0000256" key="2">
    <source>
        <dbReference type="SAM" id="Phobius"/>
    </source>
</evidence>
<dbReference type="InterPro" id="IPR033468">
    <property type="entry name" value="Metaxin_GST"/>
</dbReference>
<reference evidence="5" key="1">
    <citation type="submission" date="2023-08" db="EMBL/GenBank/DDBJ databases">
        <authorList>
            <person name="Alioto T."/>
            <person name="Alioto T."/>
            <person name="Gomez Garrido J."/>
        </authorList>
    </citation>
    <scope>NUCLEOTIDE SEQUENCE</scope>
</reference>
<dbReference type="InterPro" id="IPR026928">
    <property type="entry name" value="FAX/IsoI-like"/>
</dbReference>
<dbReference type="SUPFAM" id="SSF52833">
    <property type="entry name" value="Thioredoxin-like"/>
    <property type="match status" value="1"/>
</dbReference>
<evidence type="ECO:0000259" key="4">
    <source>
        <dbReference type="Pfam" id="PF17172"/>
    </source>
</evidence>
<comment type="similarity">
    <text evidence="1">Belongs to the FAX family.</text>
</comment>
<dbReference type="GO" id="GO:0005737">
    <property type="term" value="C:cytoplasm"/>
    <property type="evidence" value="ECO:0007669"/>
    <property type="project" value="TreeGrafter"/>
</dbReference>
<feature type="domain" description="Thioredoxin-like fold" evidence="4">
    <location>
        <begin position="110"/>
        <end position="202"/>
    </location>
</feature>
<dbReference type="SFLD" id="SFLDG01200">
    <property type="entry name" value="SUF1.1"/>
    <property type="match status" value="1"/>
</dbReference>
<dbReference type="EMBL" id="OX597819">
    <property type="protein sequence ID" value="CAI9724090.1"/>
    <property type="molecule type" value="Genomic_DNA"/>
</dbReference>
<keyword evidence="6" id="KW-1185">Reference proteome</keyword>
<dbReference type="InterPro" id="IPR050931">
    <property type="entry name" value="Mito_Protein_Transport_Metaxin"/>
</dbReference>
<dbReference type="SFLD" id="SFLDG01180">
    <property type="entry name" value="SUF1"/>
    <property type="match status" value="1"/>
</dbReference>
<gene>
    <name evidence="5" type="ORF">OCTVUL_1B025080</name>
</gene>
<dbReference type="CDD" id="cd03193">
    <property type="entry name" value="GST_C_Metaxin"/>
    <property type="match status" value="1"/>
</dbReference>
<accession>A0AA36AXG5</accession>
<proteinExistence type="inferred from homology"/>
<dbReference type="Proteomes" id="UP001162480">
    <property type="component" value="Chromosome 6"/>
</dbReference>
<evidence type="ECO:0008006" key="7">
    <source>
        <dbReference type="Google" id="ProtNLM"/>
    </source>
</evidence>
<name>A0AA36AXG5_OCTVU</name>
<dbReference type="Gene3D" id="3.40.30.10">
    <property type="entry name" value="Glutaredoxin"/>
    <property type="match status" value="1"/>
</dbReference>
<keyword evidence="2" id="KW-0812">Transmembrane</keyword>
<dbReference type="Pfam" id="PF17171">
    <property type="entry name" value="GST_C_6"/>
    <property type="match status" value="1"/>
</dbReference>
<keyword evidence="2" id="KW-0472">Membrane</keyword>